<dbReference type="Proteomes" id="UP000243459">
    <property type="component" value="Chromosome 3"/>
</dbReference>
<dbReference type="EMBL" id="CM007383">
    <property type="protein sequence ID" value="ONK76756.1"/>
    <property type="molecule type" value="Genomic_DNA"/>
</dbReference>
<organism evidence="1 2">
    <name type="scientific">Asparagus officinalis</name>
    <name type="common">Garden asparagus</name>
    <dbReference type="NCBI Taxonomy" id="4686"/>
    <lineage>
        <taxon>Eukaryota</taxon>
        <taxon>Viridiplantae</taxon>
        <taxon>Streptophyta</taxon>
        <taxon>Embryophyta</taxon>
        <taxon>Tracheophyta</taxon>
        <taxon>Spermatophyta</taxon>
        <taxon>Magnoliopsida</taxon>
        <taxon>Liliopsida</taxon>
        <taxon>Asparagales</taxon>
        <taxon>Asparagaceae</taxon>
        <taxon>Asparagoideae</taxon>
        <taxon>Asparagus</taxon>
    </lineage>
</organism>
<dbReference type="AlphaFoldDB" id="A0A5P1FEH5"/>
<sequence length="135" mass="14868">MVNKPLSAKKFLKYLAASCSRGSSAKRGRTSSSFASISIPINEKSALDIAKISINCGLKEPSVEFEEAIAAERAATETAERQVAALETERATWGQNEGKLCRRVDIREDMIRGLQGHRTKQSATIAKLKEEIDHY</sequence>
<name>A0A5P1FEH5_ASPOF</name>
<reference evidence="2" key="1">
    <citation type="journal article" date="2017" name="Nat. Commun.">
        <title>The asparagus genome sheds light on the origin and evolution of a young Y chromosome.</title>
        <authorList>
            <person name="Harkess A."/>
            <person name="Zhou J."/>
            <person name="Xu C."/>
            <person name="Bowers J.E."/>
            <person name="Van der Hulst R."/>
            <person name="Ayyampalayam S."/>
            <person name="Mercati F."/>
            <person name="Riccardi P."/>
            <person name="McKain M.R."/>
            <person name="Kakrana A."/>
            <person name="Tang H."/>
            <person name="Ray J."/>
            <person name="Groenendijk J."/>
            <person name="Arikit S."/>
            <person name="Mathioni S.M."/>
            <person name="Nakano M."/>
            <person name="Shan H."/>
            <person name="Telgmann-Rauber A."/>
            <person name="Kanno A."/>
            <person name="Yue Z."/>
            <person name="Chen H."/>
            <person name="Li W."/>
            <person name="Chen Y."/>
            <person name="Xu X."/>
            <person name="Zhang Y."/>
            <person name="Luo S."/>
            <person name="Chen H."/>
            <person name="Gao J."/>
            <person name="Mao Z."/>
            <person name="Pires J.C."/>
            <person name="Luo M."/>
            <person name="Kudrna D."/>
            <person name="Wing R.A."/>
            <person name="Meyers B.C."/>
            <person name="Yi K."/>
            <person name="Kong H."/>
            <person name="Lavrijsen P."/>
            <person name="Sunseri F."/>
            <person name="Falavigna A."/>
            <person name="Ye Y."/>
            <person name="Leebens-Mack J.H."/>
            <person name="Chen G."/>
        </authorList>
    </citation>
    <scope>NUCLEOTIDE SEQUENCE [LARGE SCALE GENOMIC DNA]</scope>
    <source>
        <strain evidence="2">cv. DH0086</strain>
    </source>
</reference>
<keyword evidence="2" id="KW-1185">Reference proteome</keyword>
<dbReference type="Gramene" id="ONK76756">
    <property type="protein sequence ID" value="ONK76756"/>
    <property type="gene ID" value="A4U43_C03F31810"/>
</dbReference>
<gene>
    <name evidence="1" type="ORF">A4U43_C03F31810</name>
</gene>
<accession>A0A5P1FEH5</accession>
<evidence type="ECO:0000313" key="2">
    <source>
        <dbReference type="Proteomes" id="UP000243459"/>
    </source>
</evidence>
<evidence type="ECO:0000313" key="1">
    <source>
        <dbReference type="EMBL" id="ONK76756.1"/>
    </source>
</evidence>
<protein>
    <submittedName>
        <fullName evidence="1">Uncharacterized protein</fullName>
    </submittedName>
</protein>
<proteinExistence type="predicted"/>